<dbReference type="InterPro" id="IPR001623">
    <property type="entry name" value="DnaJ_domain"/>
</dbReference>
<sequence>MAMSLPKQGNNQADRLTNSNLLEKFRFSYYFGKKGFFLHNEISNFQRLIREKEITDKKGNPLNITSQSNIVEGYRKLAVVTHPDKNGSAGEFLVINDLYNKLSDSASEVLKMKEKEFLVLTQSYITKTNKLVSGGFLTLKLLSSVLDFAMSEPNWMTIFEISKNVILIASLFNPSSAILSYGVYSFLTYQFIQDTYNLDMSSAATQLLYNAGSIYLTSSADPSYCKILFGASTTLLTLNGAVNLGYKLLTELISESDLQSFKSMADKGDVTAQYIYGRFCKEEKDAECAKKYLKKAADQNHIESQYEY</sequence>
<dbReference type="KEGG" id="tad:TRIADDRAFT_62962"/>
<dbReference type="CDD" id="cd06257">
    <property type="entry name" value="DnaJ"/>
    <property type="match status" value="1"/>
</dbReference>
<dbReference type="InterPro" id="IPR036869">
    <property type="entry name" value="J_dom_sf"/>
</dbReference>
<accession>B3SFH1</accession>
<protein>
    <recommendedName>
        <fullName evidence="3">J domain-containing protein</fullName>
    </recommendedName>
</protein>
<gene>
    <name evidence="1" type="ORF">TRIADDRAFT_62962</name>
</gene>
<proteinExistence type="predicted"/>
<feature type="non-terminal residue" evidence="1">
    <location>
        <position position="308"/>
    </location>
</feature>
<dbReference type="AlphaFoldDB" id="B3SFH1"/>
<dbReference type="Proteomes" id="UP000009022">
    <property type="component" value="Unassembled WGS sequence"/>
</dbReference>
<name>B3SFH1_TRIAD</name>
<dbReference type="SUPFAM" id="SSF46565">
    <property type="entry name" value="Chaperone J-domain"/>
    <property type="match status" value="1"/>
</dbReference>
<keyword evidence="2" id="KW-1185">Reference proteome</keyword>
<evidence type="ECO:0008006" key="3">
    <source>
        <dbReference type="Google" id="ProtNLM"/>
    </source>
</evidence>
<dbReference type="InParanoid" id="B3SFH1"/>
<dbReference type="HOGENOM" id="CLU_904856_0_0_1"/>
<dbReference type="SUPFAM" id="SSF81901">
    <property type="entry name" value="HCP-like"/>
    <property type="match status" value="1"/>
</dbReference>
<reference evidence="1 2" key="1">
    <citation type="journal article" date="2008" name="Nature">
        <title>The Trichoplax genome and the nature of placozoans.</title>
        <authorList>
            <person name="Srivastava M."/>
            <person name="Begovic E."/>
            <person name="Chapman J."/>
            <person name="Putnam N.H."/>
            <person name="Hellsten U."/>
            <person name="Kawashima T."/>
            <person name="Kuo A."/>
            <person name="Mitros T."/>
            <person name="Salamov A."/>
            <person name="Carpenter M.L."/>
            <person name="Signorovitch A.Y."/>
            <person name="Moreno M.A."/>
            <person name="Kamm K."/>
            <person name="Grimwood J."/>
            <person name="Schmutz J."/>
            <person name="Shapiro H."/>
            <person name="Grigoriev I.V."/>
            <person name="Buss L.W."/>
            <person name="Schierwater B."/>
            <person name="Dellaporta S.L."/>
            <person name="Rokhsar D.S."/>
        </authorList>
    </citation>
    <scope>NUCLEOTIDE SEQUENCE [LARGE SCALE GENOMIC DNA]</scope>
    <source>
        <strain evidence="1 2">Grell-BS-1999</strain>
    </source>
</reference>
<dbReference type="InterPro" id="IPR011990">
    <property type="entry name" value="TPR-like_helical_dom_sf"/>
</dbReference>
<dbReference type="EMBL" id="DS986272">
    <property type="protein sequence ID" value="EDV18524.1"/>
    <property type="molecule type" value="Genomic_DNA"/>
</dbReference>
<organism evidence="1 2">
    <name type="scientific">Trichoplax adhaerens</name>
    <name type="common">Trichoplax reptans</name>
    <dbReference type="NCBI Taxonomy" id="10228"/>
    <lineage>
        <taxon>Eukaryota</taxon>
        <taxon>Metazoa</taxon>
        <taxon>Placozoa</taxon>
        <taxon>Uniplacotomia</taxon>
        <taxon>Trichoplacea</taxon>
        <taxon>Trichoplacidae</taxon>
        <taxon>Trichoplax</taxon>
    </lineage>
</organism>
<dbReference type="Gene3D" id="1.25.40.10">
    <property type="entry name" value="Tetratricopeptide repeat domain"/>
    <property type="match status" value="1"/>
</dbReference>
<dbReference type="Gene3D" id="1.10.287.110">
    <property type="entry name" value="DnaJ domain"/>
    <property type="match status" value="1"/>
</dbReference>
<evidence type="ECO:0000313" key="1">
    <source>
        <dbReference type="EMBL" id="EDV18524.1"/>
    </source>
</evidence>
<evidence type="ECO:0000313" key="2">
    <source>
        <dbReference type="Proteomes" id="UP000009022"/>
    </source>
</evidence>